<dbReference type="Gene3D" id="3.90.550.10">
    <property type="entry name" value="Spore Coat Polysaccharide Biosynthesis Protein SpsA, Chain A"/>
    <property type="match status" value="2"/>
</dbReference>
<proteinExistence type="predicted"/>
<dbReference type="Pfam" id="PF00535">
    <property type="entry name" value="Glycos_transf_2"/>
    <property type="match status" value="2"/>
</dbReference>
<evidence type="ECO:0000313" key="2">
    <source>
        <dbReference type="EMBL" id="QHU22788.1"/>
    </source>
</evidence>
<dbReference type="InterPro" id="IPR029044">
    <property type="entry name" value="Nucleotide-diphossugar_trans"/>
</dbReference>
<sequence>MNKVSVIIPTYNRFKNLLNAIKSVKNQTYKNIEIIVINDCSTQKEYSEIDFYIKEEFGVNMTNIKHINLPINTRQIYSGISKHKPEKFVNELYDFDFKKERINCHDFYIINLPINSRQIFGKVAGGGNARNIGMMLATGDYIAFLDDDDYFLPTKIEKQILAMQENNCSMCCTEAYNGNGIYNPSKSYLACHYKGINWNGLNRKFNRGKRLGMLNKMFEKNINIWKENEVRFHNCCICSSMVIKKDLVNKAGNFSILKFAEDWNYWKRLIKYSNIVFIREPLTYRDTSHGGKRY</sequence>
<dbReference type="PANTHER" id="PTHR43685:SF2">
    <property type="entry name" value="GLYCOSYLTRANSFERASE 2-LIKE DOMAIN-CONTAINING PROTEIN"/>
    <property type="match status" value="1"/>
</dbReference>
<dbReference type="CDD" id="cd00761">
    <property type="entry name" value="Glyco_tranf_GTA_type"/>
    <property type="match status" value="1"/>
</dbReference>
<dbReference type="AlphaFoldDB" id="A0A6C0L2S7"/>
<evidence type="ECO:0000259" key="1">
    <source>
        <dbReference type="Pfam" id="PF00535"/>
    </source>
</evidence>
<dbReference type="InterPro" id="IPR050834">
    <property type="entry name" value="Glycosyltransf_2"/>
</dbReference>
<accession>A0A6C0L2S7</accession>
<feature type="domain" description="Glycosyltransferase 2-like" evidence="1">
    <location>
        <begin position="125"/>
        <end position="196"/>
    </location>
</feature>
<reference evidence="2" key="1">
    <citation type="journal article" date="2020" name="Nature">
        <title>Giant virus diversity and host interactions through global metagenomics.</title>
        <authorList>
            <person name="Schulz F."/>
            <person name="Roux S."/>
            <person name="Paez-Espino D."/>
            <person name="Jungbluth S."/>
            <person name="Walsh D.A."/>
            <person name="Denef V.J."/>
            <person name="McMahon K.D."/>
            <person name="Konstantinidis K.T."/>
            <person name="Eloe-Fadrosh E.A."/>
            <person name="Kyrpides N.C."/>
            <person name="Woyke T."/>
        </authorList>
    </citation>
    <scope>NUCLEOTIDE SEQUENCE</scope>
    <source>
        <strain evidence="2">GVMAG-S-ERX555907-63</strain>
    </source>
</reference>
<organism evidence="2">
    <name type="scientific">viral metagenome</name>
    <dbReference type="NCBI Taxonomy" id="1070528"/>
    <lineage>
        <taxon>unclassified sequences</taxon>
        <taxon>metagenomes</taxon>
        <taxon>organismal metagenomes</taxon>
    </lineage>
</organism>
<dbReference type="PANTHER" id="PTHR43685">
    <property type="entry name" value="GLYCOSYLTRANSFERASE"/>
    <property type="match status" value="1"/>
</dbReference>
<feature type="domain" description="Glycosyltransferase 2-like" evidence="1">
    <location>
        <begin position="5"/>
        <end position="72"/>
    </location>
</feature>
<dbReference type="InterPro" id="IPR001173">
    <property type="entry name" value="Glyco_trans_2-like"/>
</dbReference>
<dbReference type="SUPFAM" id="SSF53448">
    <property type="entry name" value="Nucleotide-diphospho-sugar transferases"/>
    <property type="match status" value="1"/>
</dbReference>
<protein>
    <recommendedName>
        <fullName evidence="1">Glycosyltransferase 2-like domain-containing protein</fullName>
    </recommendedName>
</protein>
<dbReference type="EMBL" id="MN741018">
    <property type="protein sequence ID" value="QHU22788.1"/>
    <property type="molecule type" value="Genomic_DNA"/>
</dbReference>
<name>A0A6C0L2S7_9ZZZZ</name>